<feature type="region of interest" description="Disordered" evidence="1">
    <location>
        <begin position="1"/>
        <end position="46"/>
    </location>
</feature>
<comment type="caution">
    <text evidence="2">The sequence shown here is derived from an EMBL/GenBank/DDBJ whole genome shotgun (WGS) entry which is preliminary data.</text>
</comment>
<organism evidence="2 3">
    <name type="scientific">Citricoccus parietis</name>
    <dbReference type="NCBI Taxonomy" id="592307"/>
    <lineage>
        <taxon>Bacteria</taxon>
        <taxon>Bacillati</taxon>
        <taxon>Actinomycetota</taxon>
        <taxon>Actinomycetes</taxon>
        <taxon>Micrococcales</taxon>
        <taxon>Micrococcaceae</taxon>
        <taxon>Citricoccus</taxon>
    </lineage>
</organism>
<keyword evidence="3" id="KW-1185">Reference proteome</keyword>
<dbReference type="Proteomes" id="UP001589575">
    <property type="component" value="Unassembled WGS sequence"/>
</dbReference>
<evidence type="ECO:0000256" key="1">
    <source>
        <dbReference type="SAM" id="MobiDB-lite"/>
    </source>
</evidence>
<name>A0ABV5G5Q0_9MICC</name>
<proteinExistence type="predicted"/>
<feature type="compositionally biased region" description="Basic and acidic residues" evidence="1">
    <location>
        <begin position="20"/>
        <end position="31"/>
    </location>
</feature>
<protein>
    <submittedName>
        <fullName evidence="2">Uncharacterized protein</fullName>
    </submittedName>
</protein>
<evidence type="ECO:0000313" key="2">
    <source>
        <dbReference type="EMBL" id="MFB9074242.1"/>
    </source>
</evidence>
<sequence>MEQSSPAHHRVDPPGGETGQEDHHEGGRGDVFETGQHGRASMLPKA</sequence>
<evidence type="ECO:0000313" key="3">
    <source>
        <dbReference type="Proteomes" id="UP001589575"/>
    </source>
</evidence>
<accession>A0ABV5G5Q0</accession>
<gene>
    <name evidence="2" type="ORF">ACFFX0_24820</name>
</gene>
<dbReference type="EMBL" id="JBHMFI010000002">
    <property type="protein sequence ID" value="MFB9074242.1"/>
    <property type="molecule type" value="Genomic_DNA"/>
</dbReference>
<reference evidence="2 3" key="1">
    <citation type="submission" date="2024-09" db="EMBL/GenBank/DDBJ databases">
        <authorList>
            <person name="Sun Q."/>
            <person name="Mori K."/>
        </authorList>
    </citation>
    <scope>NUCLEOTIDE SEQUENCE [LARGE SCALE GENOMIC DNA]</scope>
    <source>
        <strain evidence="2 3">CCM 7609</strain>
    </source>
</reference>